<dbReference type="Proteomes" id="UP001295684">
    <property type="component" value="Unassembled WGS sequence"/>
</dbReference>
<organism evidence="2 3">
    <name type="scientific">Euplotes crassus</name>
    <dbReference type="NCBI Taxonomy" id="5936"/>
    <lineage>
        <taxon>Eukaryota</taxon>
        <taxon>Sar</taxon>
        <taxon>Alveolata</taxon>
        <taxon>Ciliophora</taxon>
        <taxon>Intramacronucleata</taxon>
        <taxon>Spirotrichea</taxon>
        <taxon>Hypotrichia</taxon>
        <taxon>Euplotida</taxon>
        <taxon>Euplotidae</taxon>
        <taxon>Moneuplotes</taxon>
    </lineage>
</organism>
<dbReference type="InterPro" id="IPR004274">
    <property type="entry name" value="FCP1_dom"/>
</dbReference>
<dbReference type="AlphaFoldDB" id="A0AAD1X8X6"/>
<keyword evidence="3" id="KW-1185">Reference proteome</keyword>
<dbReference type="SMART" id="SM00577">
    <property type="entry name" value="CPDc"/>
    <property type="match status" value="1"/>
</dbReference>
<dbReference type="InterPro" id="IPR011948">
    <property type="entry name" value="Dullard_phosphatase"/>
</dbReference>
<name>A0AAD1X8X6_EUPCR</name>
<evidence type="ECO:0000313" key="3">
    <source>
        <dbReference type="Proteomes" id="UP001295684"/>
    </source>
</evidence>
<dbReference type="InterPro" id="IPR023214">
    <property type="entry name" value="HAD_sf"/>
</dbReference>
<sequence length="420" mass="48405">MLIVANRLFIVDLLATHEKRKRTQSFKQDIIDNCSMSLMMKEESPFITTTVMDDSKALLFKELTCNVMQSSHVIKCLPKVDHEQLERKKITLPKKTNLGKQQSKKSVSVDLRHKWKTIIFDMDETLIHKVGSQDSNREADFYVTVPTEDLTGSYKLGINIRPYAVECLEEANKYFEEVIVFTAGTKNYADSILDILDPHKNLIQHRLYRDSCIAVDCEGATFYIKDLRILEERKLKDMVIVDNSVISFASQIDNGIPILPFKEDKNDCEFLQLMKIMEDISLEKDCRNFIRNKFKISDIVSTDTDSYAHLYDMSDSDDDSTEEDLLDSLLQCTRTLSMSQKSIKEPKKKLRKCKKRARPAAKKFKKVQSFSGKNIHDCINGMNTYNFPESSKCVIPGEALSPFEVNYEFQKDEEKSVKLS</sequence>
<dbReference type="GO" id="GO:0016791">
    <property type="term" value="F:phosphatase activity"/>
    <property type="evidence" value="ECO:0007669"/>
    <property type="project" value="InterPro"/>
</dbReference>
<proteinExistence type="predicted"/>
<comment type="caution">
    <text evidence="2">The sequence shown here is derived from an EMBL/GenBank/DDBJ whole genome shotgun (WGS) entry which is preliminary data.</text>
</comment>
<dbReference type="Pfam" id="PF03031">
    <property type="entry name" value="NIF"/>
    <property type="match status" value="1"/>
</dbReference>
<evidence type="ECO:0000313" key="2">
    <source>
        <dbReference type="EMBL" id="CAI2365295.1"/>
    </source>
</evidence>
<dbReference type="Gene3D" id="3.40.50.1000">
    <property type="entry name" value="HAD superfamily/HAD-like"/>
    <property type="match status" value="1"/>
</dbReference>
<dbReference type="InterPro" id="IPR050365">
    <property type="entry name" value="TIM50"/>
</dbReference>
<dbReference type="SUPFAM" id="SSF56784">
    <property type="entry name" value="HAD-like"/>
    <property type="match status" value="1"/>
</dbReference>
<feature type="domain" description="FCP1 homology" evidence="1">
    <location>
        <begin position="111"/>
        <end position="280"/>
    </location>
</feature>
<dbReference type="CDD" id="cd07521">
    <property type="entry name" value="HAD_FCP1-like"/>
    <property type="match status" value="1"/>
</dbReference>
<evidence type="ECO:0000259" key="1">
    <source>
        <dbReference type="PROSITE" id="PS50969"/>
    </source>
</evidence>
<gene>
    <name evidence="2" type="ORF">ECRASSUSDP1_LOCUS6645</name>
</gene>
<accession>A0AAD1X8X6</accession>
<protein>
    <recommendedName>
        <fullName evidence="1">FCP1 homology domain-containing protein</fullName>
    </recommendedName>
</protein>
<reference evidence="2" key="1">
    <citation type="submission" date="2023-07" db="EMBL/GenBank/DDBJ databases">
        <authorList>
            <consortium name="AG Swart"/>
            <person name="Singh M."/>
            <person name="Singh A."/>
            <person name="Seah K."/>
            <person name="Emmerich C."/>
        </authorList>
    </citation>
    <scope>NUCLEOTIDE SEQUENCE</scope>
    <source>
        <strain evidence="2">DP1</strain>
    </source>
</reference>
<dbReference type="NCBIfam" id="TIGR02251">
    <property type="entry name" value="HIF-SF_euk"/>
    <property type="match status" value="1"/>
</dbReference>
<dbReference type="PROSITE" id="PS50969">
    <property type="entry name" value="FCP1"/>
    <property type="match status" value="1"/>
</dbReference>
<dbReference type="PANTHER" id="PTHR12210">
    <property type="entry name" value="DULLARD PROTEIN PHOSPHATASE"/>
    <property type="match status" value="1"/>
</dbReference>
<dbReference type="EMBL" id="CAMPGE010006451">
    <property type="protein sequence ID" value="CAI2365295.1"/>
    <property type="molecule type" value="Genomic_DNA"/>
</dbReference>
<dbReference type="InterPro" id="IPR036412">
    <property type="entry name" value="HAD-like_sf"/>
</dbReference>